<dbReference type="RefSeq" id="WP_226394709.1">
    <property type="nucleotide sequence ID" value="NZ_JADCKL010000004.1"/>
</dbReference>
<evidence type="ECO:0000313" key="3">
    <source>
        <dbReference type="Proteomes" id="UP000758652"/>
    </source>
</evidence>
<dbReference type="InterPro" id="IPR052159">
    <property type="entry name" value="Competence_DNA_uptake"/>
</dbReference>
<proteinExistence type="predicted"/>
<dbReference type="PANTHER" id="PTHR30619:SF1">
    <property type="entry name" value="RECOMBINATION PROTEIN 2"/>
    <property type="match status" value="1"/>
</dbReference>
<feature type="domain" description="DUF4131" evidence="1">
    <location>
        <begin position="4"/>
        <end position="137"/>
    </location>
</feature>
<protein>
    <submittedName>
        <fullName evidence="2">DUF4131 domain-containing protein</fullName>
    </submittedName>
</protein>
<comment type="caution">
    <text evidence="2">The sequence shown here is derived from an EMBL/GenBank/DDBJ whole genome shotgun (WGS) entry which is preliminary data.</text>
</comment>
<reference evidence="2 3" key="1">
    <citation type="submission" date="2020-10" db="EMBL/GenBank/DDBJ databases">
        <title>ChiBAC.</title>
        <authorList>
            <person name="Zenner C."/>
            <person name="Hitch T.C.A."/>
            <person name="Clavel T."/>
        </authorList>
    </citation>
    <scope>NUCLEOTIDE SEQUENCE [LARGE SCALE GENOMIC DNA]</scope>
    <source>
        <strain evidence="2 3">DSM 108991</strain>
    </source>
</reference>
<evidence type="ECO:0000313" key="2">
    <source>
        <dbReference type="EMBL" id="MBE5063006.1"/>
    </source>
</evidence>
<accession>A0ABR9RJ86</accession>
<organism evidence="2 3">
    <name type="scientific">Claveliimonas monacensis</name>
    <dbReference type="NCBI Taxonomy" id="2779351"/>
    <lineage>
        <taxon>Bacteria</taxon>
        <taxon>Bacillati</taxon>
        <taxon>Bacillota</taxon>
        <taxon>Clostridia</taxon>
        <taxon>Lachnospirales</taxon>
        <taxon>Lachnospiraceae</taxon>
        <taxon>Claveliimonas</taxon>
    </lineage>
</organism>
<name>A0ABR9RJ86_9FIRM</name>
<dbReference type="PANTHER" id="PTHR30619">
    <property type="entry name" value="DNA INTERNALIZATION/COMPETENCE PROTEIN COMEC/REC2"/>
    <property type="match status" value="1"/>
</dbReference>
<gene>
    <name evidence="2" type="ORF">INF30_07000</name>
</gene>
<evidence type="ECO:0000259" key="1">
    <source>
        <dbReference type="Pfam" id="PF13567"/>
    </source>
</evidence>
<keyword evidence="3" id="KW-1185">Reference proteome</keyword>
<dbReference type="EMBL" id="JADCKL010000004">
    <property type="protein sequence ID" value="MBE5063006.1"/>
    <property type="molecule type" value="Genomic_DNA"/>
</dbReference>
<sequence>MKERRLFIFCLFFLIAAFLAVHLGGAYFLEELQDPPARSICEEDDTVCIEGQVWKKEKRAEYHIFYLRDTSITKSGRTVQEAGVILYDPEKTDLRTGNILSAIGQIFFFDEARNPGNFDQKFYYQKQNIHVGMWAERVAVQDDSFWRLRDGLERFRGAWKSALLEASGEKDGGILAAMILGERQDMDPETKELYQVNGIAHILSINSTKIIPCALC</sequence>
<dbReference type="InterPro" id="IPR025405">
    <property type="entry name" value="DUF4131"/>
</dbReference>
<dbReference type="Proteomes" id="UP000758652">
    <property type="component" value="Unassembled WGS sequence"/>
</dbReference>
<dbReference type="Pfam" id="PF13567">
    <property type="entry name" value="DUF4131"/>
    <property type="match status" value="1"/>
</dbReference>